<proteinExistence type="predicted"/>
<evidence type="ECO:0000313" key="2">
    <source>
        <dbReference type="Proteomes" id="UP001055879"/>
    </source>
</evidence>
<organism evidence="1 2">
    <name type="scientific">Arctium lappa</name>
    <name type="common">Greater burdock</name>
    <name type="synonym">Lappa major</name>
    <dbReference type="NCBI Taxonomy" id="4217"/>
    <lineage>
        <taxon>Eukaryota</taxon>
        <taxon>Viridiplantae</taxon>
        <taxon>Streptophyta</taxon>
        <taxon>Embryophyta</taxon>
        <taxon>Tracheophyta</taxon>
        <taxon>Spermatophyta</taxon>
        <taxon>Magnoliopsida</taxon>
        <taxon>eudicotyledons</taxon>
        <taxon>Gunneridae</taxon>
        <taxon>Pentapetalae</taxon>
        <taxon>asterids</taxon>
        <taxon>campanulids</taxon>
        <taxon>Asterales</taxon>
        <taxon>Asteraceae</taxon>
        <taxon>Carduoideae</taxon>
        <taxon>Cardueae</taxon>
        <taxon>Arctiinae</taxon>
        <taxon>Arctium</taxon>
    </lineage>
</organism>
<gene>
    <name evidence="1" type="ORF">L6452_27064</name>
</gene>
<evidence type="ECO:0000313" key="1">
    <source>
        <dbReference type="EMBL" id="KAI3701749.1"/>
    </source>
</evidence>
<reference evidence="2" key="1">
    <citation type="journal article" date="2022" name="Mol. Ecol. Resour.">
        <title>The genomes of chicory, endive, great burdock and yacon provide insights into Asteraceae palaeo-polyploidization history and plant inulin production.</title>
        <authorList>
            <person name="Fan W."/>
            <person name="Wang S."/>
            <person name="Wang H."/>
            <person name="Wang A."/>
            <person name="Jiang F."/>
            <person name="Liu H."/>
            <person name="Zhao H."/>
            <person name="Xu D."/>
            <person name="Zhang Y."/>
        </authorList>
    </citation>
    <scope>NUCLEOTIDE SEQUENCE [LARGE SCALE GENOMIC DNA]</scope>
    <source>
        <strain evidence="2">cv. Niubang</strain>
    </source>
</reference>
<comment type="caution">
    <text evidence="1">The sequence shown here is derived from an EMBL/GenBank/DDBJ whole genome shotgun (WGS) entry which is preliminary data.</text>
</comment>
<reference evidence="1 2" key="2">
    <citation type="journal article" date="2022" name="Mol. Ecol. Resour.">
        <title>The genomes of chicory, endive, great burdock and yacon provide insights into Asteraceae paleo-polyploidization history and plant inulin production.</title>
        <authorList>
            <person name="Fan W."/>
            <person name="Wang S."/>
            <person name="Wang H."/>
            <person name="Wang A."/>
            <person name="Jiang F."/>
            <person name="Liu H."/>
            <person name="Zhao H."/>
            <person name="Xu D."/>
            <person name="Zhang Y."/>
        </authorList>
    </citation>
    <scope>NUCLEOTIDE SEQUENCE [LARGE SCALE GENOMIC DNA]</scope>
    <source>
        <strain evidence="2">cv. Niubang</strain>
    </source>
</reference>
<sequence>MEEAGQQGQDRGSADSVSTLPLHDGDGPLSDNGTHQPQSPKDERIVSPNPSANAAVAGSGRLVSNQSETRNASRAPTPVHTSTTYTSPQQTYFYGGYDDGSVNWGENSNYVHPNNLQMMPPAIYNENGSLLFHPAYAYDPQVAYGQFPPFASPVSPIMIDGQLYSPHQVPMSPSYYSQPVSPTDLPTPASGSQEGLGDNVFLGPGSGYYLHYPGSNGLGFYQFPGDGSSSEPVSSQSTPVGILGPYEHSFGQQTPYHGYDLSGSTTRRYPQNSSYEANRLNHHGHDKEVKQRDRDSISLTNESHATTSDRNRGPRASKPKGSSPADPMSNNQASGSPLDQYNLPDFVTTYEKAKFFVIKSFSEDNVHRSIKYGVWASTPLGNRKLDAAYQEAQETGGNCRIFLFFSVNASGQFCGVAEMVGPVDFENDAEYWQQDRWSGQFRVQWHIIKDVPNSRFRHILLENNDNKPVTHSRDSQEVKLEEGIAMLKIFKEHDSETSILDDFRFYDEREKCLQEKKVKMEQAKNNVVDGSSSSINELSERVAESLQLEKQ</sequence>
<keyword evidence="2" id="KW-1185">Reference proteome</keyword>
<protein>
    <submittedName>
        <fullName evidence="1">Uncharacterized protein</fullName>
    </submittedName>
</protein>
<dbReference type="Proteomes" id="UP001055879">
    <property type="component" value="Linkage Group LG09"/>
</dbReference>
<dbReference type="EMBL" id="CM042055">
    <property type="protein sequence ID" value="KAI3701749.1"/>
    <property type="molecule type" value="Genomic_DNA"/>
</dbReference>
<accession>A0ACB8ZVN4</accession>
<name>A0ACB8ZVN4_ARCLA</name>